<dbReference type="EMBL" id="KZ613947">
    <property type="protein sequence ID" value="PMD38867.1"/>
    <property type="molecule type" value="Genomic_DNA"/>
</dbReference>
<dbReference type="Proteomes" id="UP000235786">
    <property type="component" value="Unassembled WGS sequence"/>
</dbReference>
<feature type="region of interest" description="Disordered" evidence="1">
    <location>
        <begin position="1"/>
        <end position="26"/>
    </location>
</feature>
<dbReference type="AlphaFoldDB" id="A0A2J6RK47"/>
<evidence type="ECO:0000313" key="3">
    <source>
        <dbReference type="Proteomes" id="UP000235786"/>
    </source>
</evidence>
<evidence type="ECO:0000256" key="1">
    <source>
        <dbReference type="SAM" id="MobiDB-lite"/>
    </source>
</evidence>
<gene>
    <name evidence="2" type="ORF">L207DRAFT_530334</name>
</gene>
<name>A0A2J6RK47_HYAVF</name>
<keyword evidence="3" id="KW-1185">Reference proteome</keyword>
<evidence type="ECO:0000313" key="2">
    <source>
        <dbReference type="EMBL" id="PMD38867.1"/>
    </source>
</evidence>
<accession>A0A2J6RK47</accession>
<organism evidence="2 3">
    <name type="scientific">Hyaloscypha variabilis (strain UAMH 11265 / GT02V1 / F)</name>
    <name type="common">Meliniomyces variabilis</name>
    <dbReference type="NCBI Taxonomy" id="1149755"/>
    <lineage>
        <taxon>Eukaryota</taxon>
        <taxon>Fungi</taxon>
        <taxon>Dikarya</taxon>
        <taxon>Ascomycota</taxon>
        <taxon>Pezizomycotina</taxon>
        <taxon>Leotiomycetes</taxon>
        <taxon>Helotiales</taxon>
        <taxon>Hyaloscyphaceae</taxon>
        <taxon>Hyaloscypha</taxon>
        <taxon>Hyaloscypha variabilis</taxon>
    </lineage>
</organism>
<feature type="compositionally biased region" description="Low complexity" evidence="1">
    <location>
        <begin position="1"/>
        <end position="17"/>
    </location>
</feature>
<reference evidence="2 3" key="1">
    <citation type="submission" date="2016-04" db="EMBL/GenBank/DDBJ databases">
        <title>A degradative enzymes factory behind the ericoid mycorrhizal symbiosis.</title>
        <authorList>
            <consortium name="DOE Joint Genome Institute"/>
            <person name="Martino E."/>
            <person name="Morin E."/>
            <person name="Grelet G."/>
            <person name="Kuo A."/>
            <person name="Kohler A."/>
            <person name="Daghino S."/>
            <person name="Barry K."/>
            <person name="Choi C."/>
            <person name="Cichocki N."/>
            <person name="Clum A."/>
            <person name="Copeland A."/>
            <person name="Hainaut M."/>
            <person name="Haridas S."/>
            <person name="Labutti K."/>
            <person name="Lindquist E."/>
            <person name="Lipzen A."/>
            <person name="Khouja H.-R."/>
            <person name="Murat C."/>
            <person name="Ohm R."/>
            <person name="Olson A."/>
            <person name="Spatafora J."/>
            <person name="Veneault-Fourrey C."/>
            <person name="Henrissat B."/>
            <person name="Grigoriev I."/>
            <person name="Martin F."/>
            <person name="Perotto S."/>
        </authorList>
    </citation>
    <scope>NUCLEOTIDE SEQUENCE [LARGE SCALE GENOMIC DNA]</scope>
    <source>
        <strain evidence="2 3">F</strain>
    </source>
</reference>
<sequence length="199" mass="21836">MANSNSASHAASQPQAARRTSPNCTPHAISSVALKKHHYPRDKFARQKGAMSIFRSHKSITPHCAAHLPKNTPHSLFHSSRVPSLSLQAYERSLRDLSWLEDTKMQPKPALFPSYLGQMALGTVSRISSWDEAFYVVLIPGLISRNLAAVEARRALEKGKVLGESGLDDTVRMTEGVFFVRGGPSLVELMVSSRAETLS</sequence>
<proteinExistence type="predicted"/>
<protein>
    <submittedName>
        <fullName evidence="2">Uncharacterized protein</fullName>
    </submittedName>
</protein>